<dbReference type="InterPro" id="IPR007021">
    <property type="entry name" value="DUF659"/>
</dbReference>
<organism evidence="2">
    <name type="scientific">Graphocephala atropunctata</name>
    <dbReference type="NCBI Taxonomy" id="36148"/>
    <lineage>
        <taxon>Eukaryota</taxon>
        <taxon>Metazoa</taxon>
        <taxon>Ecdysozoa</taxon>
        <taxon>Arthropoda</taxon>
        <taxon>Hexapoda</taxon>
        <taxon>Insecta</taxon>
        <taxon>Pterygota</taxon>
        <taxon>Neoptera</taxon>
        <taxon>Paraneoptera</taxon>
        <taxon>Hemiptera</taxon>
        <taxon>Auchenorrhyncha</taxon>
        <taxon>Membracoidea</taxon>
        <taxon>Cicadellidae</taxon>
        <taxon>Cicadellinae</taxon>
        <taxon>Cicadellini</taxon>
        <taxon>Graphocephala</taxon>
    </lineage>
</organism>
<dbReference type="InterPro" id="IPR012337">
    <property type="entry name" value="RNaseH-like_sf"/>
</dbReference>
<proteinExistence type="predicted"/>
<feature type="non-terminal residue" evidence="2">
    <location>
        <position position="143"/>
    </location>
</feature>
<accession>A0A1B6MI42</accession>
<dbReference type="Pfam" id="PF04937">
    <property type="entry name" value="DUF659"/>
    <property type="match status" value="1"/>
</dbReference>
<feature type="domain" description="DUF659" evidence="1">
    <location>
        <begin position="5"/>
        <end position="89"/>
    </location>
</feature>
<dbReference type="AlphaFoldDB" id="A0A1B6MI42"/>
<feature type="non-terminal residue" evidence="2">
    <location>
        <position position="1"/>
    </location>
</feature>
<name>A0A1B6MI42_9HEMI</name>
<dbReference type="EMBL" id="GEBQ01004360">
    <property type="protein sequence ID" value="JAT35617.1"/>
    <property type="molecule type" value="Transcribed_RNA"/>
</dbReference>
<sequence length="143" mass="15978">FVEFVMTKGNSHTAEYVAQLMINVIEKYGPEKFLVAIGDNAANLKAALNLVQEKFPHIVPLGCLAHLLNLLCSDLPGCQTMKTFIANAVDVVKTIKHSQPYLTSDIKKRVLDDDVFWVRINKVAEVTKPNVHLITDFESNDPQ</sequence>
<reference evidence="2" key="1">
    <citation type="submission" date="2015-11" db="EMBL/GenBank/DDBJ databases">
        <title>De novo transcriptome assembly of four potential Pierce s Disease insect vectors from Arizona vineyards.</title>
        <authorList>
            <person name="Tassone E.E."/>
        </authorList>
    </citation>
    <scope>NUCLEOTIDE SEQUENCE</scope>
</reference>
<protein>
    <recommendedName>
        <fullName evidence="1">DUF659 domain-containing protein</fullName>
    </recommendedName>
</protein>
<gene>
    <name evidence="2" type="ORF">g.53181</name>
</gene>
<evidence type="ECO:0000313" key="2">
    <source>
        <dbReference type="EMBL" id="JAT35617.1"/>
    </source>
</evidence>
<evidence type="ECO:0000259" key="1">
    <source>
        <dbReference type="Pfam" id="PF04937"/>
    </source>
</evidence>
<dbReference type="SUPFAM" id="SSF53098">
    <property type="entry name" value="Ribonuclease H-like"/>
    <property type="match status" value="1"/>
</dbReference>